<keyword evidence="2" id="KW-0479">Metal-binding</keyword>
<evidence type="ECO:0000313" key="6">
    <source>
        <dbReference type="EMBL" id="QMW22796.1"/>
    </source>
</evidence>
<dbReference type="InterPro" id="IPR017850">
    <property type="entry name" value="Alkaline_phosphatase_core_sf"/>
</dbReference>
<evidence type="ECO:0000259" key="5">
    <source>
        <dbReference type="Pfam" id="PF00884"/>
    </source>
</evidence>
<protein>
    <submittedName>
        <fullName evidence="6">Sulfatase</fullName>
    </submittedName>
</protein>
<dbReference type="CDD" id="cd16026">
    <property type="entry name" value="GALNS_like"/>
    <property type="match status" value="1"/>
</dbReference>
<keyword evidence="3" id="KW-0378">Hydrolase</keyword>
<dbReference type="GO" id="GO:0046872">
    <property type="term" value="F:metal ion binding"/>
    <property type="evidence" value="ECO:0007669"/>
    <property type="project" value="UniProtKB-KW"/>
</dbReference>
<sequence length="442" mass="47557">MSLSRRDMIAAGAALAALPAAARAVRPPNIILIVADDLGWGDLGCYGSPFIRTPHLDRLANAGVRMTDFYASANVCTPSRAGMLTGRYPIRTGLAHEVITVKDRHGLPLSEVTIAEALKPGYATMLAGKWHLGHAAPHWPPMVHGFDAFAGIPYSNDMRPLSFFRSRADGTLAEEPVVQERLTDQFFDAGIDFIRASAARPFFLMLTPSAPHIPLRPGKAFAGRSDAGSYGDVVEELDAAVGRLVAALKGAGLERDTLILFTSDNGPWFEGSAGPAQGRKGGAGWDGGYLVPLIASWPGTLRPRVTDAIAMNIDLLPTLCTLAGAPLPPVTLDGRDLSGVWRRGAASPHEQLILFNNERVAALRTPRWKFVGRSYYRSYNVPLAAIGYPLLFDVTRDPGETINLAARQPEVMADLSARFIAARDSFEPLGLRQVPDFLPSAS</sequence>
<evidence type="ECO:0000313" key="7">
    <source>
        <dbReference type="Proteomes" id="UP000515292"/>
    </source>
</evidence>
<comment type="similarity">
    <text evidence="1">Belongs to the sulfatase family.</text>
</comment>
<name>A0A7G5IHF4_9SPHN</name>
<dbReference type="Proteomes" id="UP000515292">
    <property type="component" value="Chromosome"/>
</dbReference>
<reference evidence="6 7" key="1">
    <citation type="submission" date="2020-07" db="EMBL/GenBank/DDBJ databases">
        <title>Complete genome sequence for Sandaracinobacter sp. M6.</title>
        <authorList>
            <person name="Tang Y."/>
            <person name="Liu Q."/>
            <person name="Guo Z."/>
            <person name="Lei P."/>
            <person name="Huang B."/>
        </authorList>
    </citation>
    <scope>NUCLEOTIDE SEQUENCE [LARGE SCALE GENOMIC DNA]</scope>
    <source>
        <strain evidence="6 7">M6</strain>
    </source>
</reference>
<dbReference type="PROSITE" id="PS00149">
    <property type="entry name" value="SULFATASE_2"/>
    <property type="match status" value="1"/>
</dbReference>
<evidence type="ECO:0000256" key="3">
    <source>
        <dbReference type="ARBA" id="ARBA00022801"/>
    </source>
</evidence>
<dbReference type="InterPro" id="IPR000917">
    <property type="entry name" value="Sulfatase_N"/>
</dbReference>
<dbReference type="AlphaFoldDB" id="A0A7G5IHF4"/>
<dbReference type="PANTHER" id="PTHR42693:SF33">
    <property type="entry name" value="ARYLSULFATASE"/>
    <property type="match status" value="1"/>
</dbReference>
<dbReference type="InterPro" id="IPR024607">
    <property type="entry name" value="Sulfatase_CS"/>
</dbReference>
<dbReference type="RefSeq" id="WP_182296032.1">
    <property type="nucleotide sequence ID" value="NZ_CP059851.1"/>
</dbReference>
<dbReference type="PANTHER" id="PTHR42693">
    <property type="entry name" value="ARYLSULFATASE FAMILY MEMBER"/>
    <property type="match status" value="1"/>
</dbReference>
<dbReference type="KEGG" id="sand:H3309_16095"/>
<dbReference type="SUPFAM" id="SSF53649">
    <property type="entry name" value="Alkaline phosphatase-like"/>
    <property type="match status" value="1"/>
</dbReference>
<evidence type="ECO:0000256" key="4">
    <source>
        <dbReference type="ARBA" id="ARBA00022837"/>
    </source>
</evidence>
<evidence type="ECO:0000256" key="2">
    <source>
        <dbReference type="ARBA" id="ARBA00022723"/>
    </source>
</evidence>
<feature type="domain" description="Sulfatase N-terminal" evidence="5">
    <location>
        <begin position="28"/>
        <end position="325"/>
    </location>
</feature>
<accession>A0A7G5IHF4</accession>
<dbReference type="Gene3D" id="3.40.720.10">
    <property type="entry name" value="Alkaline Phosphatase, subunit A"/>
    <property type="match status" value="1"/>
</dbReference>
<keyword evidence="4" id="KW-0106">Calcium</keyword>
<keyword evidence="7" id="KW-1185">Reference proteome</keyword>
<evidence type="ECO:0000256" key="1">
    <source>
        <dbReference type="ARBA" id="ARBA00008779"/>
    </source>
</evidence>
<dbReference type="GO" id="GO:0004065">
    <property type="term" value="F:arylsulfatase activity"/>
    <property type="evidence" value="ECO:0007669"/>
    <property type="project" value="TreeGrafter"/>
</dbReference>
<dbReference type="EMBL" id="CP059851">
    <property type="protein sequence ID" value="QMW22796.1"/>
    <property type="molecule type" value="Genomic_DNA"/>
</dbReference>
<proteinExistence type="inferred from homology"/>
<dbReference type="InterPro" id="IPR050738">
    <property type="entry name" value="Sulfatase"/>
</dbReference>
<organism evidence="6 7">
    <name type="scientific">Sandaracinobacteroides saxicola</name>
    <dbReference type="NCBI Taxonomy" id="2759707"/>
    <lineage>
        <taxon>Bacteria</taxon>
        <taxon>Pseudomonadati</taxon>
        <taxon>Pseudomonadota</taxon>
        <taxon>Alphaproteobacteria</taxon>
        <taxon>Sphingomonadales</taxon>
        <taxon>Sphingosinicellaceae</taxon>
        <taxon>Sandaracinobacteroides</taxon>
    </lineage>
</organism>
<dbReference type="Gene3D" id="3.30.1120.10">
    <property type="match status" value="1"/>
</dbReference>
<gene>
    <name evidence="6" type="ORF">H3309_16095</name>
</gene>
<dbReference type="PROSITE" id="PS51318">
    <property type="entry name" value="TAT"/>
    <property type="match status" value="1"/>
</dbReference>
<dbReference type="InterPro" id="IPR006311">
    <property type="entry name" value="TAT_signal"/>
</dbReference>
<dbReference type="Pfam" id="PF00884">
    <property type="entry name" value="Sulfatase"/>
    <property type="match status" value="1"/>
</dbReference>